<dbReference type="InterPro" id="IPR024787">
    <property type="entry name" value="EcsC"/>
</dbReference>
<dbReference type="Pfam" id="PF12787">
    <property type="entry name" value="EcsC"/>
    <property type="match status" value="1"/>
</dbReference>
<dbReference type="AlphaFoldDB" id="A0A7K3M4A8"/>
<name>A0A7K3M4A8_9ACTN</name>
<comment type="caution">
    <text evidence="1">The sequence shown here is derived from an EMBL/GenBank/DDBJ whole genome shotgun (WGS) entry which is preliminary data.</text>
</comment>
<evidence type="ECO:0008006" key="3">
    <source>
        <dbReference type="Google" id="ProtNLM"/>
    </source>
</evidence>
<proteinExistence type="predicted"/>
<protein>
    <recommendedName>
        <fullName evidence="3">EcsC family protein</fullName>
    </recommendedName>
</protein>
<gene>
    <name evidence="1" type="ORF">F7O44_13480</name>
</gene>
<accession>A0A7K3M4A8</accession>
<evidence type="ECO:0000313" key="1">
    <source>
        <dbReference type="EMBL" id="NDL58085.1"/>
    </source>
</evidence>
<reference evidence="1 2" key="1">
    <citation type="submission" date="2019-11" db="EMBL/GenBank/DDBJ databases">
        <authorList>
            <person name="Li X.-J."/>
            <person name="Feng X.-M."/>
        </authorList>
    </citation>
    <scope>NUCLEOTIDE SEQUENCE [LARGE SCALE GENOMIC DNA]</scope>
    <source>
        <strain evidence="1 2">XMNu-373</strain>
    </source>
</reference>
<keyword evidence="2" id="KW-1185">Reference proteome</keyword>
<organism evidence="1 2">
    <name type="scientific">Phytoactinopolyspora mesophila</name>
    <dbReference type="NCBI Taxonomy" id="2650750"/>
    <lineage>
        <taxon>Bacteria</taxon>
        <taxon>Bacillati</taxon>
        <taxon>Actinomycetota</taxon>
        <taxon>Actinomycetes</taxon>
        <taxon>Jiangellales</taxon>
        <taxon>Jiangellaceae</taxon>
        <taxon>Phytoactinopolyspora</taxon>
    </lineage>
</organism>
<dbReference type="RefSeq" id="WP_162450772.1">
    <property type="nucleotide sequence ID" value="NZ_WLZY01000004.1"/>
</dbReference>
<evidence type="ECO:0000313" key="2">
    <source>
        <dbReference type="Proteomes" id="UP000460435"/>
    </source>
</evidence>
<sequence length="233" mass="24933">MGLRANMAMWAGNQAARRTAPAVAARGAQQFVDKAIDGFTGFPGAREVARKHLERRRDVDRAIRDVIEQHVRLAGVQGFVANVGGVVTMPVAIPANIAGVAVLHLRMSAAIAHLRGYDIADPRVRTAALMTLLGRDGAEPISREKDLPASPHEVAVSRGRVEPVTVERVAARVAQELAARIGGKHATLMLAKRVPILGGAVSAGVDAVSTWSVGRYANSQFPTHIMVEPERRR</sequence>
<dbReference type="Proteomes" id="UP000460435">
    <property type="component" value="Unassembled WGS sequence"/>
</dbReference>
<dbReference type="EMBL" id="WLZY01000004">
    <property type="protein sequence ID" value="NDL58085.1"/>
    <property type="molecule type" value="Genomic_DNA"/>
</dbReference>